<dbReference type="Pfam" id="PF00483">
    <property type="entry name" value="NTP_transferase"/>
    <property type="match status" value="1"/>
</dbReference>
<evidence type="ECO:0000259" key="3">
    <source>
        <dbReference type="Pfam" id="PF00483"/>
    </source>
</evidence>
<proteinExistence type="predicted"/>
<reference evidence="4 5" key="1">
    <citation type="submission" date="2019-04" db="EMBL/GenBank/DDBJ databases">
        <title>Niastella caeni sp. nov., isolated from activated sludge.</title>
        <authorList>
            <person name="Sheng M."/>
        </authorList>
    </citation>
    <scope>NUCLEOTIDE SEQUENCE [LARGE SCALE GENOMIC DNA]</scope>
    <source>
        <strain evidence="4 5">HX-2-15</strain>
    </source>
</reference>
<dbReference type="InterPro" id="IPR050065">
    <property type="entry name" value="GlmU-like"/>
</dbReference>
<dbReference type="PANTHER" id="PTHR43584:SF8">
    <property type="entry name" value="N-ACETYLMURAMATE ALPHA-1-PHOSPHATE URIDYLYLTRANSFERASE"/>
    <property type="match status" value="1"/>
</dbReference>
<dbReference type="CDD" id="cd06422">
    <property type="entry name" value="NTP_transferase_like_1"/>
    <property type="match status" value="1"/>
</dbReference>
<dbReference type="Proteomes" id="UP000306918">
    <property type="component" value="Unassembled WGS sequence"/>
</dbReference>
<keyword evidence="1 4" id="KW-0808">Transferase</keyword>
<dbReference type="InterPro" id="IPR029044">
    <property type="entry name" value="Nucleotide-diphossugar_trans"/>
</dbReference>
<feature type="domain" description="Nucleotidyl transferase" evidence="3">
    <location>
        <begin position="19"/>
        <end position="249"/>
    </location>
</feature>
<dbReference type="PANTHER" id="PTHR43584">
    <property type="entry name" value="NUCLEOTIDYL TRANSFERASE"/>
    <property type="match status" value="1"/>
</dbReference>
<accession>A0A4S8I552</accession>
<dbReference type="Gene3D" id="3.90.550.10">
    <property type="entry name" value="Spore Coat Polysaccharide Biosynthesis Protein SpsA, Chain A"/>
    <property type="match status" value="1"/>
</dbReference>
<dbReference type="OrthoDB" id="9813880at2"/>
<dbReference type="GO" id="GO:0016779">
    <property type="term" value="F:nucleotidyltransferase activity"/>
    <property type="evidence" value="ECO:0007669"/>
    <property type="project" value="UniProtKB-KW"/>
</dbReference>
<comment type="caution">
    <text evidence="4">The sequence shown here is derived from an EMBL/GenBank/DDBJ whole genome shotgun (WGS) entry which is preliminary data.</text>
</comment>
<evidence type="ECO:0000256" key="2">
    <source>
        <dbReference type="ARBA" id="ARBA00022695"/>
    </source>
</evidence>
<dbReference type="AlphaFoldDB" id="A0A4S8I552"/>
<sequence length="254" mass="27902">MNNSQSTTSSNSPFRGLGGMIFAAGLGTRFKPWTDKHPKALAVINGKSLLQRNIEYLQQYGITNVVVNVHHFADQIVTALEKNKGYGSAITISDETDMVLETGGGIKKAAPLFTAENILVINVDILTDLDLGKLIAFHQQHNPLSTLAITNRTTSRYFLFDEDNTLCGWRNTKTGEEKIARAATTYIPKAFSGIHVISKKLLSLIQREGKFSIVDTYLELAATHTIKGFDHSGSRFIDVGKPDSVAQAEQLFSE</sequence>
<dbReference type="EMBL" id="STFF01000001">
    <property type="protein sequence ID" value="THU42052.1"/>
    <property type="molecule type" value="Genomic_DNA"/>
</dbReference>
<organism evidence="4 5">
    <name type="scientific">Niastella caeni</name>
    <dbReference type="NCBI Taxonomy" id="2569763"/>
    <lineage>
        <taxon>Bacteria</taxon>
        <taxon>Pseudomonadati</taxon>
        <taxon>Bacteroidota</taxon>
        <taxon>Chitinophagia</taxon>
        <taxon>Chitinophagales</taxon>
        <taxon>Chitinophagaceae</taxon>
        <taxon>Niastella</taxon>
    </lineage>
</organism>
<keyword evidence="5" id="KW-1185">Reference proteome</keyword>
<name>A0A4S8I552_9BACT</name>
<keyword evidence="2" id="KW-0548">Nucleotidyltransferase</keyword>
<evidence type="ECO:0000256" key="1">
    <source>
        <dbReference type="ARBA" id="ARBA00022679"/>
    </source>
</evidence>
<gene>
    <name evidence="4" type="ORF">FAM09_05735</name>
</gene>
<evidence type="ECO:0000313" key="4">
    <source>
        <dbReference type="EMBL" id="THU42052.1"/>
    </source>
</evidence>
<evidence type="ECO:0000313" key="5">
    <source>
        <dbReference type="Proteomes" id="UP000306918"/>
    </source>
</evidence>
<protein>
    <submittedName>
        <fullName evidence="4">Nucleotidyltransferase family protein</fullName>
    </submittedName>
</protein>
<dbReference type="SUPFAM" id="SSF53448">
    <property type="entry name" value="Nucleotide-diphospho-sugar transferases"/>
    <property type="match status" value="1"/>
</dbReference>
<dbReference type="InterPro" id="IPR005835">
    <property type="entry name" value="NTP_transferase_dom"/>
</dbReference>